<accession>A0ABS9SN48</accession>
<reference evidence="1 2" key="1">
    <citation type="submission" date="2022-02" db="EMBL/GenBank/DDBJ databases">
        <authorList>
            <person name="Min J."/>
        </authorList>
    </citation>
    <scope>NUCLEOTIDE SEQUENCE [LARGE SCALE GENOMIC DNA]</scope>
    <source>
        <strain evidence="1 2">GR10-1</strain>
    </source>
</reference>
<proteinExistence type="predicted"/>
<evidence type="ECO:0000313" key="2">
    <source>
        <dbReference type="Proteomes" id="UP001202248"/>
    </source>
</evidence>
<dbReference type="SUPFAM" id="SSF109604">
    <property type="entry name" value="HD-domain/PDEase-like"/>
    <property type="match status" value="1"/>
</dbReference>
<dbReference type="EMBL" id="JAKWBL010000004">
    <property type="protein sequence ID" value="MCH5599784.1"/>
    <property type="molecule type" value="Genomic_DNA"/>
</dbReference>
<protein>
    <recommendedName>
        <fullName evidence="3">Metal-dependent HD superfamily phosphohydrolase</fullName>
    </recommendedName>
</protein>
<dbReference type="PIRSF" id="PIRSF035170">
    <property type="entry name" value="HD_phosphohydro"/>
    <property type="match status" value="1"/>
</dbReference>
<dbReference type="PANTHER" id="PTHR21174:SF0">
    <property type="entry name" value="HD PHOSPHOHYDROLASE FAMILY PROTEIN-RELATED"/>
    <property type="match status" value="1"/>
</dbReference>
<dbReference type="InterPro" id="IPR009218">
    <property type="entry name" value="HD_phosphohydro"/>
</dbReference>
<comment type="caution">
    <text evidence="1">The sequence shown here is derived from an EMBL/GenBank/DDBJ whole genome shotgun (WGS) entry which is preliminary data.</text>
</comment>
<dbReference type="Proteomes" id="UP001202248">
    <property type="component" value="Unassembled WGS sequence"/>
</dbReference>
<dbReference type="RefSeq" id="WP_240831816.1">
    <property type="nucleotide sequence ID" value="NZ_JAKWBL010000004.1"/>
</dbReference>
<evidence type="ECO:0008006" key="3">
    <source>
        <dbReference type="Google" id="ProtNLM"/>
    </source>
</evidence>
<organism evidence="1 2">
    <name type="scientific">Niabella ginsengisoli</name>
    <dbReference type="NCBI Taxonomy" id="522298"/>
    <lineage>
        <taxon>Bacteria</taxon>
        <taxon>Pseudomonadati</taxon>
        <taxon>Bacteroidota</taxon>
        <taxon>Chitinophagia</taxon>
        <taxon>Chitinophagales</taxon>
        <taxon>Chitinophagaceae</taxon>
        <taxon>Niabella</taxon>
    </lineage>
</organism>
<dbReference type="Gene3D" id="1.10.3210.10">
    <property type="entry name" value="Hypothetical protein af1432"/>
    <property type="match status" value="1"/>
</dbReference>
<gene>
    <name evidence="1" type="ORF">MKP09_18635</name>
</gene>
<name>A0ABS9SN48_9BACT</name>
<dbReference type="PANTHER" id="PTHR21174">
    <property type="match status" value="1"/>
</dbReference>
<sequence length="207" mass="24428">MNFLLRDSLIKLVSKYKDDTDLAEKLWKEIEGCYSNFQRHYHNLDHLNELLLQLKEIIQSIKDPDSVLFALYYHDIVYNVSRSDNEEKSAVLAEERMQQLQVPASVIENCKAHIIATKLHEQTLKSDTNYFIDADLSILGSSPDRYEQYCDAVRKEYSIYPDFIYKQGRKTILQRLLKMKSIFNTNYFSQKFEQQARKNLVSELNVL</sequence>
<keyword evidence="2" id="KW-1185">Reference proteome</keyword>
<evidence type="ECO:0000313" key="1">
    <source>
        <dbReference type="EMBL" id="MCH5599784.1"/>
    </source>
</evidence>